<evidence type="ECO:0000256" key="1">
    <source>
        <dbReference type="SAM" id="Phobius"/>
    </source>
</evidence>
<dbReference type="AlphaFoldDB" id="A0AAV4NAE1"/>
<keyword evidence="1" id="KW-1133">Transmembrane helix</keyword>
<keyword evidence="4" id="KW-1185">Reference proteome</keyword>
<dbReference type="Proteomes" id="UP001054837">
    <property type="component" value="Unassembled WGS sequence"/>
</dbReference>
<gene>
    <name evidence="3" type="primary">AVEN_163911_1</name>
    <name evidence="3" type="ORF">CDAR_530661</name>
</gene>
<feature type="chain" id="PRO_5043427863" evidence="2">
    <location>
        <begin position="23"/>
        <end position="213"/>
    </location>
</feature>
<comment type="caution">
    <text evidence="3">The sequence shown here is derived from an EMBL/GenBank/DDBJ whole genome shotgun (WGS) entry which is preliminary data.</text>
</comment>
<organism evidence="3 4">
    <name type="scientific">Caerostris darwini</name>
    <dbReference type="NCBI Taxonomy" id="1538125"/>
    <lineage>
        <taxon>Eukaryota</taxon>
        <taxon>Metazoa</taxon>
        <taxon>Ecdysozoa</taxon>
        <taxon>Arthropoda</taxon>
        <taxon>Chelicerata</taxon>
        <taxon>Arachnida</taxon>
        <taxon>Araneae</taxon>
        <taxon>Araneomorphae</taxon>
        <taxon>Entelegynae</taxon>
        <taxon>Araneoidea</taxon>
        <taxon>Araneidae</taxon>
        <taxon>Caerostris</taxon>
    </lineage>
</organism>
<feature type="transmembrane region" description="Helical" evidence="1">
    <location>
        <begin position="165"/>
        <end position="188"/>
    </location>
</feature>
<sequence length="213" mass="24183">MIPFIRKQFVLLICFCISTAIADDTSRIFNVLKTNGLAGYLDKPNRWRYLDSNHKSMIADASNLYSNIDEVLSLSTAISYENSADFDDDRNSNVRYSFGPGGFYIPLEKKTNSKFLVEEMPFNEILQEKELVKESSNDLLVDKKVPTGLEKTEYEVVKRPSFLPYLMKVFFSPLFMLTLATAPLIYIAEISLPHLLEMLGTSMLPAIASKIIQ</sequence>
<reference evidence="3 4" key="1">
    <citation type="submission" date="2021-06" db="EMBL/GenBank/DDBJ databases">
        <title>Caerostris darwini draft genome.</title>
        <authorList>
            <person name="Kono N."/>
            <person name="Arakawa K."/>
        </authorList>
    </citation>
    <scope>NUCLEOTIDE SEQUENCE [LARGE SCALE GENOMIC DNA]</scope>
</reference>
<protein>
    <submittedName>
        <fullName evidence="3">Uncharacterized protein</fullName>
    </submittedName>
</protein>
<evidence type="ECO:0000313" key="4">
    <source>
        <dbReference type="Proteomes" id="UP001054837"/>
    </source>
</evidence>
<keyword evidence="1" id="KW-0812">Transmembrane</keyword>
<accession>A0AAV4NAE1</accession>
<evidence type="ECO:0000313" key="3">
    <source>
        <dbReference type="EMBL" id="GIX80502.1"/>
    </source>
</evidence>
<keyword evidence="1" id="KW-0472">Membrane</keyword>
<keyword evidence="2" id="KW-0732">Signal</keyword>
<evidence type="ECO:0000256" key="2">
    <source>
        <dbReference type="SAM" id="SignalP"/>
    </source>
</evidence>
<name>A0AAV4NAE1_9ARAC</name>
<dbReference type="EMBL" id="BPLQ01001298">
    <property type="protein sequence ID" value="GIX80502.1"/>
    <property type="molecule type" value="Genomic_DNA"/>
</dbReference>
<proteinExistence type="predicted"/>
<feature type="signal peptide" evidence="2">
    <location>
        <begin position="1"/>
        <end position="22"/>
    </location>
</feature>